<keyword evidence="9" id="KW-1185">Reference proteome</keyword>
<evidence type="ECO:0000256" key="1">
    <source>
        <dbReference type="ARBA" id="ARBA00008857"/>
    </source>
</evidence>
<dbReference type="Pfam" id="PF00589">
    <property type="entry name" value="Phage_integrase"/>
    <property type="match status" value="1"/>
</dbReference>
<dbReference type="PANTHER" id="PTHR30629:SF2">
    <property type="entry name" value="PROPHAGE INTEGRASE INTS-RELATED"/>
    <property type="match status" value="1"/>
</dbReference>
<evidence type="ECO:0000259" key="6">
    <source>
        <dbReference type="PROSITE" id="PS51898"/>
    </source>
</evidence>
<dbReference type="PROSITE" id="PS51900">
    <property type="entry name" value="CB"/>
    <property type="match status" value="1"/>
</dbReference>
<dbReference type="Gene3D" id="3.30.160.390">
    <property type="entry name" value="Integrase, DNA-binding domain"/>
    <property type="match status" value="1"/>
</dbReference>
<keyword evidence="3 5" id="KW-0238">DNA-binding</keyword>
<dbReference type="InterPro" id="IPR002104">
    <property type="entry name" value="Integrase_catalytic"/>
</dbReference>
<accession>A0ABY2KS29</accession>
<dbReference type="InterPro" id="IPR050808">
    <property type="entry name" value="Phage_Integrase"/>
</dbReference>
<evidence type="ECO:0000256" key="3">
    <source>
        <dbReference type="ARBA" id="ARBA00023125"/>
    </source>
</evidence>
<dbReference type="CDD" id="cd00801">
    <property type="entry name" value="INT_P4_C"/>
    <property type="match status" value="1"/>
</dbReference>
<feature type="domain" description="Tyr recombinase" evidence="6">
    <location>
        <begin position="201"/>
        <end position="387"/>
    </location>
</feature>
<dbReference type="PROSITE" id="PS51898">
    <property type="entry name" value="TYR_RECOMBINASE"/>
    <property type="match status" value="1"/>
</dbReference>
<protein>
    <submittedName>
        <fullName evidence="8">Site-specific integrase</fullName>
    </submittedName>
</protein>
<dbReference type="InterPro" id="IPR013762">
    <property type="entry name" value="Integrase-like_cat_sf"/>
</dbReference>
<dbReference type="Gene3D" id="1.10.150.130">
    <property type="match status" value="1"/>
</dbReference>
<dbReference type="InterPro" id="IPR011010">
    <property type="entry name" value="DNA_brk_join_enz"/>
</dbReference>
<dbReference type="EMBL" id="RPEM01000001">
    <property type="protein sequence ID" value="TGD45501.1"/>
    <property type="molecule type" value="Genomic_DNA"/>
</dbReference>
<dbReference type="InterPro" id="IPR025166">
    <property type="entry name" value="Integrase_DNA_bind_dom"/>
</dbReference>
<evidence type="ECO:0000259" key="7">
    <source>
        <dbReference type="PROSITE" id="PS51900"/>
    </source>
</evidence>
<dbReference type="InterPro" id="IPR010998">
    <property type="entry name" value="Integrase_recombinase_N"/>
</dbReference>
<dbReference type="Pfam" id="PF13356">
    <property type="entry name" value="Arm-DNA-bind_3"/>
    <property type="match status" value="1"/>
</dbReference>
<gene>
    <name evidence="8" type="ORF">EEB11_02040</name>
</gene>
<name>A0ABY2KS29_9RHOB</name>
<evidence type="ECO:0000313" key="8">
    <source>
        <dbReference type="EMBL" id="TGD45501.1"/>
    </source>
</evidence>
<evidence type="ECO:0000256" key="4">
    <source>
        <dbReference type="ARBA" id="ARBA00023172"/>
    </source>
</evidence>
<keyword evidence="2" id="KW-0229">DNA integration</keyword>
<dbReference type="Gene3D" id="1.10.443.10">
    <property type="entry name" value="Intergrase catalytic core"/>
    <property type="match status" value="1"/>
</dbReference>
<dbReference type="Pfam" id="PF22022">
    <property type="entry name" value="Phage_int_M"/>
    <property type="match status" value="1"/>
</dbReference>
<evidence type="ECO:0000256" key="2">
    <source>
        <dbReference type="ARBA" id="ARBA00022908"/>
    </source>
</evidence>
<dbReference type="Proteomes" id="UP000297741">
    <property type="component" value="Unassembled WGS sequence"/>
</dbReference>
<evidence type="ECO:0000256" key="5">
    <source>
        <dbReference type="PROSITE-ProRule" id="PRU01248"/>
    </source>
</evidence>
<keyword evidence="4" id="KW-0233">DNA recombination</keyword>
<reference evidence="8 9" key="1">
    <citation type="submission" date="2018-11" db="EMBL/GenBank/DDBJ databases">
        <title>Tabrizicola sp. isolated from sediment of alpine lake.</title>
        <authorList>
            <person name="Liu Z."/>
        </authorList>
    </citation>
    <scope>NUCLEOTIDE SEQUENCE [LARGE SCALE GENOMIC DNA]</scope>
    <source>
        <strain evidence="8 9">DRYC-M-16</strain>
    </source>
</reference>
<dbReference type="InterPro" id="IPR044068">
    <property type="entry name" value="CB"/>
</dbReference>
<dbReference type="InterPro" id="IPR038488">
    <property type="entry name" value="Integrase_DNA-bd_sf"/>
</dbReference>
<comment type="caution">
    <text evidence="8">The sequence shown here is derived from an EMBL/GenBank/DDBJ whole genome shotgun (WGS) entry which is preliminary data.</text>
</comment>
<evidence type="ECO:0000313" key="9">
    <source>
        <dbReference type="Proteomes" id="UP000297741"/>
    </source>
</evidence>
<feature type="domain" description="Core-binding (CB)" evidence="7">
    <location>
        <begin position="94"/>
        <end position="175"/>
    </location>
</feature>
<dbReference type="PANTHER" id="PTHR30629">
    <property type="entry name" value="PROPHAGE INTEGRASE"/>
    <property type="match status" value="1"/>
</dbReference>
<comment type="similarity">
    <text evidence="1">Belongs to the 'phage' integrase family.</text>
</comment>
<organism evidence="8 9">
    <name type="scientific">Pseudotabrizicola sediminis</name>
    <dbReference type="NCBI Taxonomy" id="2486418"/>
    <lineage>
        <taxon>Bacteria</taxon>
        <taxon>Pseudomonadati</taxon>
        <taxon>Pseudomonadota</taxon>
        <taxon>Alphaproteobacteria</taxon>
        <taxon>Rhodobacterales</taxon>
        <taxon>Paracoccaceae</taxon>
        <taxon>Pseudotabrizicola</taxon>
    </lineage>
</organism>
<sequence length="417" mass="45673">MRKPEKALTAKFVEGAREPGKYFDGHGLFLRVQPNGARQWVQRIIIRGKRSELGLGNPALVSLAEARAKALENRKLAQAGGDPKQAKREAEAVLTFEEAARKVHALHLPTWRNAKHGAQFLTTLETYTFPRIGKTKVGEVTTADVLAVLSPIWTEKPETAARVRQRIGTVMKWAVAQGWRQDNPALSITEALPKRDKSKQEHRKALPYAAVADCIAAVQASGAGVASKLAFEFLVLTATRSGEARGALWPEIDLGTPATSATPATPAVWTIPASRMKAKRDHRVPLSPRAVEILKAAQALDNGTGLVFPGTIKGKPLSDMTLSKLVKELGFDADVHGFRTSFRMWAQERTNFPREVAEAALAHTIKDKAEAAYARSDLFDKRRKMMDAWAAHLSLPSGTIASNEPMPRKALRTIKPL</sequence>
<dbReference type="SUPFAM" id="SSF56349">
    <property type="entry name" value="DNA breaking-rejoining enzymes"/>
    <property type="match status" value="1"/>
</dbReference>
<dbReference type="InterPro" id="IPR053876">
    <property type="entry name" value="Phage_int_M"/>
</dbReference>
<proteinExistence type="inferred from homology"/>